<keyword evidence="5 9" id="KW-0798">TonB box</keyword>
<dbReference type="InterPro" id="IPR039426">
    <property type="entry name" value="TonB-dep_rcpt-like"/>
</dbReference>
<dbReference type="Pfam" id="PF00593">
    <property type="entry name" value="TonB_dep_Rec_b-barrel"/>
    <property type="match status" value="1"/>
</dbReference>
<reference evidence="13 14" key="1">
    <citation type="submission" date="2017-08" db="EMBL/GenBank/DDBJ databases">
        <title>Infants hospitalized years apart are colonized by the same room-sourced microbial strains.</title>
        <authorList>
            <person name="Brooks B."/>
            <person name="Olm M.R."/>
            <person name="Firek B.A."/>
            <person name="Baker R."/>
            <person name="Thomas B.C."/>
            <person name="Morowitz M.J."/>
            <person name="Banfield J.F."/>
        </authorList>
    </citation>
    <scope>NUCLEOTIDE SEQUENCE [LARGE SCALE GENOMIC DNA]</scope>
    <source>
        <strain evidence="13">S2_018_000_R3_110</strain>
    </source>
</reference>
<gene>
    <name evidence="13" type="ORF">DI632_05955</name>
</gene>
<evidence type="ECO:0000313" key="14">
    <source>
        <dbReference type="Proteomes" id="UP000248614"/>
    </source>
</evidence>
<keyword evidence="6 8" id="KW-0472">Membrane</keyword>
<keyword evidence="7 8" id="KW-0998">Cell outer membrane</keyword>
<dbReference type="Gene3D" id="2.170.130.10">
    <property type="entry name" value="TonB-dependent receptor, plug domain"/>
    <property type="match status" value="1"/>
</dbReference>
<dbReference type="InterPro" id="IPR012910">
    <property type="entry name" value="Plug_dom"/>
</dbReference>
<evidence type="ECO:0000256" key="9">
    <source>
        <dbReference type="RuleBase" id="RU003357"/>
    </source>
</evidence>
<name>A0A2W4ZBQ7_9SPHN</name>
<evidence type="ECO:0000256" key="4">
    <source>
        <dbReference type="ARBA" id="ARBA00022692"/>
    </source>
</evidence>
<evidence type="ECO:0000256" key="7">
    <source>
        <dbReference type="ARBA" id="ARBA00023237"/>
    </source>
</evidence>
<dbReference type="AlphaFoldDB" id="A0A2W4ZBQ7"/>
<dbReference type="Gene3D" id="2.40.170.20">
    <property type="entry name" value="TonB-dependent receptor, beta-barrel domain"/>
    <property type="match status" value="1"/>
</dbReference>
<evidence type="ECO:0000256" key="3">
    <source>
        <dbReference type="ARBA" id="ARBA00022452"/>
    </source>
</evidence>
<comment type="caution">
    <text evidence="13">The sequence shown here is derived from an EMBL/GenBank/DDBJ whole genome shotgun (WGS) entry which is preliminary data.</text>
</comment>
<evidence type="ECO:0000259" key="11">
    <source>
        <dbReference type="Pfam" id="PF00593"/>
    </source>
</evidence>
<evidence type="ECO:0000256" key="5">
    <source>
        <dbReference type="ARBA" id="ARBA00023077"/>
    </source>
</evidence>
<evidence type="ECO:0000259" key="12">
    <source>
        <dbReference type="Pfam" id="PF07715"/>
    </source>
</evidence>
<evidence type="ECO:0000256" key="8">
    <source>
        <dbReference type="PROSITE-ProRule" id="PRU01360"/>
    </source>
</evidence>
<keyword evidence="4 8" id="KW-0812">Transmembrane</keyword>
<sequence length="868" mass="92224">MQAANFVSMMAIAIAIATPAAAQEGAMPAPVTTTPQAPADDIVVVGTRRIDRTVAESAVPVDVFDSATLGQQAPADMNTVLRNLIPSFNVGRFVSSDGSAIVRPATLRGLPPDEVLVLVNGKRRHRSALVQLAGGSLAAGSQGVDLAQIPAIAIDRIEVLRDGAAAQYGSDAIAGVINYGLKRNREGGSLTARYGQFYAGDGENIQVAGNVGLGLGDGFVSISGEYVKAEQTSRGGQRIGAFALAAARPDLAGDIRDPVQLRGDPAVESGRIFVNGGLPLGEKDELYFFGNWGRSHTELDFNYRQPVTVTGPNRYGTGTASYGYASGVYETLYLDRLANGNYDANGRTFNYSSVFPAGFSPRFIGDVDDLSAAAGYRGETGFGLRYDLSASYGQSRVDFGMDDTVNPSMGPESPTSFYLGRLEQRETNFNGDFVYTADVGIASPLTIAFGVEAREEAYSIGLGDPASYEVGPFAFTRVQRTDGTTFNVTQQVGANGFPGYGPNAVVDTTRQSYAGYLDVEGDLTDRLTLAGAVRYENFSDFGGTTNIKGTARYAFSPAVAIRAAASTGFRAPTPGQSFTTNIATGFVGGNPVETATLPPTSPAAQLFGASALAPETSVNLSGGIVLTPVRALTVTLDAYQIDVNDRIGMSGNFDITTQAQRDQLRSLGVENWASLGRLRYFTNAFDTRTRGVDLVVNHVAGTDWGRFNTVFAANYNRTEVTAFNPTIITRERRGDIENLTPHFRANLSESWSDGPLAITARAQYYGPITSFDLPANGGDKRFGSEVMVDLEVSYQITRAIRVAVGAENLFDNYPDRDFRAAGGTGAGGTPLQNFFLATDATVSGDRYLGNAPTGFNGGFWYARAQLTF</sequence>
<comment type="similarity">
    <text evidence="8 9">Belongs to the TonB-dependent receptor family.</text>
</comment>
<evidence type="ECO:0000256" key="6">
    <source>
        <dbReference type="ARBA" id="ARBA00023136"/>
    </source>
</evidence>
<dbReference type="PROSITE" id="PS52016">
    <property type="entry name" value="TONB_DEPENDENT_REC_3"/>
    <property type="match status" value="1"/>
</dbReference>
<dbReference type="EMBL" id="QFNF01000010">
    <property type="protein sequence ID" value="PZO78837.1"/>
    <property type="molecule type" value="Genomic_DNA"/>
</dbReference>
<keyword evidence="2 8" id="KW-0813">Transport</keyword>
<dbReference type="PANTHER" id="PTHR47234:SF3">
    <property type="entry name" value="SECRETIN_TONB SHORT N-TERMINAL DOMAIN-CONTAINING PROTEIN"/>
    <property type="match status" value="1"/>
</dbReference>
<feature type="domain" description="TonB-dependent receptor-like beta-barrel" evidence="11">
    <location>
        <begin position="326"/>
        <end position="809"/>
    </location>
</feature>
<proteinExistence type="inferred from homology"/>
<dbReference type="SUPFAM" id="SSF56935">
    <property type="entry name" value="Porins"/>
    <property type="match status" value="1"/>
</dbReference>
<comment type="subcellular location">
    <subcellularLocation>
        <location evidence="1 8">Cell outer membrane</location>
        <topology evidence="1 8">Multi-pass membrane protein</topology>
    </subcellularLocation>
</comment>
<dbReference type="InterPro" id="IPR000531">
    <property type="entry name" value="Beta-barrel_TonB"/>
</dbReference>
<evidence type="ECO:0000256" key="2">
    <source>
        <dbReference type="ARBA" id="ARBA00022448"/>
    </source>
</evidence>
<dbReference type="InterPro" id="IPR037066">
    <property type="entry name" value="Plug_dom_sf"/>
</dbReference>
<keyword evidence="10" id="KW-0732">Signal</keyword>
<dbReference type="InterPro" id="IPR036942">
    <property type="entry name" value="Beta-barrel_TonB_sf"/>
</dbReference>
<evidence type="ECO:0000256" key="1">
    <source>
        <dbReference type="ARBA" id="ARBA00004571"/>
    </source>
</evidence>
<keyword evidence="13" id="KW-0675">Receptor</keyword>
<organism evidence="13 14">
    <name type="scientific">Sphingomonas hengshuiensis</name>
    <dbReference type="NCBI Taxonomy" id="1609977"/>
    <lineage>
        <taxon>Bacteria</taxon>
        <taxon>Pseudomonadati</taxon>
        <taxon>Pseudomonadota</taxon>
        <taxon>Alphaproteobacteria</taxon>
        <taxon>Sphingomonadales</taxon>
        <taxon>Sphingomonadaceae</taxon>
        <taxon>Sphingomonas</taxon>
    </lineage>
</organism>
<feature type="domain" description="TonB-dependent receptor plug" evidence="12">
    <location>
        <begin position="55"/>
        <end position="176"/>
    </location>
</feature>
<evidence type="ECO:0000256" key="10">
    <source>
        <dbReference type="SAM" id="SignalP"/>
    </source>
</evidence>
<dbReference type="Proteomes" id="UP000248614">
    <property type="component" value="Unassembled WGS sequence"/>
</dbReference>
<dbReference type="Pfam" id="PF07715">
    <property type="entry name" value="Plug"/>
    <property type="match status" value="1"/>
</dbReference>
<accession>A0A2W4ZBQ7</accession>
<keyword evidence="3 8" id="KW-1134">Transmembrane beta strand</keyword>
<feature type="chain" id="PRO_5016013883" evidence="10">
    <location>
        <begin position="23"/>
        <end position="868"/>
    </location>
</feature>
<dbReference type="PANTHER" id="PTHR47234">
    <property type="match status" value="1"/>
</dbReference>
<dbReference type="GO" id="GO:0009279">
    <property type="term" value="C:cell outer membrane"/>
    <property type="evidence" value="ECO:0007669"/>
    <property type="project" value="UniProtKB-SubCell"/>
</dbReference>
<feature type="signal peptide" evidence="10">
    <location>
        <begin position="1"/>
        <end position="22"/>
    </location>
</feature>
<protein>
    <submittedName>
        <fullName evidence="13">TonB-dependent receptor</fullName>
    </submittedName>
</protein>
<evidence type="ECO:0000313" key="13">
    <source>
        <dbReference type="EMBL" id="PZO78837.1"/>
    </source>
</evidence>